<keyword evidence="2 3" id="KW-0040">ANK repeat</keyword>
<dbReference type="SMART" id="SM00248">
    <property type="entry name" value="ANK"/>
    <property type="match status" value="9"/>
</dbReference>
<dbReference type="EMBL" id="VIFY01000047">
    <property type="protein sequence ID" value="TQB73312.1"/>
    <property type="molecule type" value="Genomic_DNA"/>
</dbReference>
<proteinExistence type="predicted"/>
<keyword evidence="1" id="KW-0677">Repeat</keyword>
<dbReference type="InterPro" id="IPR002110">
    <property type="entry name" value="Ankyrin_rpt"/>
</dbReference>
<dbReference type="STRING" id="5098.A0A507QXG7"/>
<dbReference type="Gene3D" id="1.25.40.20">
    <property type="entry name" value="Ankyrin repeat-containing domain"/>
    <property type="match status" value="3"/>
</dbReference>
<sequence length="715" mass="78355">MTIHSLILELTTIKSAIIKLDDWAGWNSPPENREYKQDLKITLEGFSSENGSVALDFRTRAKVAWNDELMRSRQEMLHAQVRALQLLLQASADDTSAIRNSASSVASHADSSSCYRQSSIGDKEFEFDNTVMRALAHLPTVVHIRTQTRSMLAVHSYKAGHFAPAAGPRDPALPGHTRNVSSIARPQHLAPEVQRSCSDVTPFLKSQLYSGSRREKIWSNLRRLSSTSFRADPNGPPLGLTRGKSERERNTNVSIDFMSPEGASAPQIVKAAQPGSRFEVMGLIKNGHDIEERHVHSHRSVLLVAAHRGNVEVVDLLLQCNARLDIMDKSGSMALHLAASRSHCHAVQLIISHDADIEAKDVRIITALHYACEEGHLGVDEIFLDNTMDINVAGCDRRTPLICAAATGRLSVVELLLNRKASQRRVDDGGMTALHWAAFNEQVDIVELLSRKKGMLAMTNAVGRTPLHLAVMKCQFSVVEGITRKETSIEICCHSEAATERDHHHRRPIHLAAASDSVELLTLLYDKGASLGAWDSMGDRELGTACRHGNVRAVRMLLDRGCPPNFTLRPEPYHDSSLCLATKAGCQPVVSLLRHGASVVSKDEVGWQPIRYAAYYGNPEILQLLLAHVPASAHNEATAGLSAENIGFVPDPSITIERRKEVQLILNQACTHSATVPGDLSFGNIAFASDLLSALQPTPHPPSRDASVADCYPWA</sequence>
<dbReference type="AlphaFoldDB" id="A0A507QXG7"/>
<organism evidence="4 5">
    <name type="scientific">Monascus purpureus</name>
    <name type="common">Red mold</name>
    <name type="synonym">Monascus anka</name>
    <dbReference type="NCBI Taxonomy" id="5098"/>
    <lineage>
        <taxon>Eukaryota</taxon>
        <taxon>Fungi</taxon>
        <taxon>Dikarya</taxon>
        <taxon>Ascomycota</taxon>
        <taxon>Pezizomycotina</taxon>
        <taxon>Eurotiomycetes</taxon>
        <taxon>Eurotiomycetidae</taxon>
        <taxon>Eurotiales</taxon>
        <taxon>Aspergillaceae</taxon>
        <taxon>Monascus</taxon>
    </lineage>
</organism>
<dbReference type="Proteomes" id="UP000319663">
    <property type="component" value="Unassembled WGS sequence"/>
</dbReference>
<dbReference type="PANTHER" id="PTHR24166:SF48">
    <property type="entry name" value="PROTEIN VAPYRIN"/>
    <property type="match status" value="1"/>
</dbReference>
<evidence type="ECO:0000256" key="1">
    <source>
        <dbReference type="ARBA" id="ARBA00022737"/>
    </source>
</evidence>
<evidence type="ECO:0000256" key="3">
    <source>
        <dbReference type="PROSITE-ProRule" id="PRU00023"/>
    </source>
</evidence>
<evidence type="ECO:0000256" key="2">
    <source>
        <dbReference type="ARBA" id="ARBA00023043"/>
    </source>
</evidence>
<reference evidence="4 5" key="1">
    <citation type="submission" date="2019-06" db="EMBL/GenBank/DDBJ databases">
        <title>Wine fermentation using esterase from Monascus purpureus.</title>
        <authorList>
            <person name="Geng C."/>
            <person name="Zhang Y."/>
        </authorList>
    </citation>
    <scope>NUCLEOTIDE SEQUENCE [LARGE SCALE GENOMIC DNA]</scope>
    <source>
        <strain evidence="4">HQ1</strain>
    </source>
</reference>
<dbReference type="Pfam" id="PF12796">
    <property type="entry name" value="Ank_2"/>
    <property type="match status" value="4"/>
</dbReference>
<keyword evidence="5" id="KW-1185">Reference proteome</keyword>
<gene>
    <name evidence="4" type="ORF">MPDQ_005975</name>
</gene>
<dbReference type="PROSITE" id="PS50297">
    <property type="entry name" value="ANK_REP_REGION"/>
    <property type="match status" value="3"/>
</dbReference>
<evidence type="ECO:0000313" key="5">
    <source>
        <dbReference type="Proteomes" id="UP000319663"/>
    </source>
</evidence>
<dbReference type="PANTHER" id="PTHR24166">
    <property type="entry name" value="ROLLING PEBBLES, ISOFORM B"/>
    <property type="match status" value="1"/>
</dbReference>
<feature type="repeat" description="ANK" evidence="3">
    <location>
        <begin position="504"/>
        <end position="536"/>
    </location>
</feature>
<comment type="caution">
    <text evidence="4">The sequence shown here is derived from an EMBL/GenBank/DDBJ whole genome shotgun (WGS) entry which is preliminary data.</text>
</comment>
<protein>
    <submittedName>
        <fullName evidence="4">Uncharacterized protein</fullName>
    </submittedName>
</protein>
<feature type="repeat" description="ANK" evidence="3">
    <location>
        <begin position="396"/>
        <end position="428"/>
    </location>
</feature>
<dbReference type="PROSITE" id="PS50088">
    <property type="entry name" value="ANK_REPEAT"/>
    <property type="match status" value="4"/>
</dbReference>
<dbReference type="InterPro" id="IPR036770">
    <property type="entry name" value="Ankyrin_rpt-contain_sf"/>
</dbReference>
<name>A0A507QXG7_MONPU</name>
<dbReference type="InterPro" id="IPR050889">
    <property type="entry name" value="Dendritic_Spine_Reg/Scaffold"/>
</dbReference>
<accession>A0A507QXG7</accession>
<dbReference type="SUPFAM" id="SSF48403">
    <property type="entry name" value="Ankyrin repeat"/>
    <property type="match status" value="1"/>
</dbReference>
<feature type="repeat" description="ANK" evidence="3">
    <location>
        <begin position="330"/>
        <end position="362"/>
    </location>
</feature>
<feature type="repeat" description="ANK" evidence="3">
    <location>
        <begin position="297"/>
        <end position="329"/>
    </location>
</feature>
<evidence type="ECO:0000313" key="4">
    <source>
        <dbReference type="EMBL" id="TQB73312.1"/>
    </source>
</evidence>